<dbReference type="CDD" id="cd13676">
    <property type="entry name" value="PBP2_TRAP_DctP2_like"/>
    <property type="match status" value="1"/>
</dbReference>
<dbReference type="Proteomes" id="UP000280960">
    <property type="component" value="Chromosome"/>
</dbReference>
<dbReference type="RefSeq" id="WP_122014054.1">
    <property type="nucleotide sequence ID" value="NZ_CP033169.1"/>
</dbReference>
<dbReference type="SUPFAM" id="SSF53850">
    <property type="entry name" value="Periplasmic binding protein-like II"/>
    <property type="match status" value="1"/>
</dbReference>
<dbReference type="Gene3D" id="3.40.190.170">
    <property type="entry name" value="Bacterial extracellular solute-binding protein, family 7"/>
    <property type="match status" value="1"/>
</dbReference>
<dbReference type="InterPro" id="IPR038404">
    <property type="entry name" value="TRAP_DctP_sf"/>
</dbReference>
<gene>
    <name evidence="6" type="ORF">D2962_02780</name>
</gene>
<dbReference type="KEGG" id="bacg:D2962_02780"/>
<accession>A0A3G2R2U6</accession>
<reference evidence="6 7" key="1">
    <citation type="submission" date="2018-10" db="EMBL/GenBank/DDBJ databases">
        <authorList>
            <person name="Zhang X."/>
        </authorList>
    </citation>
    <scope>NUCLEOTIDE SEQUENCE [LARGE SCALE GENOMIC DNA]</scope>
    <source>
        <strain evidence="6 7">SK-G1</strain>
    </source>
</reference>
<evidence type="ECO:0000256" key="3">
    <source>
        <dbReference type="ARBA" id="ARBA00022448"/>
    </source>
</evidence>
<dbReference type="PROSITE" id="PS51257">
    <property type="entry name" value="PROKAR_LIPOPROTEIN"/>
    <property type="match status" value="1"/>
</dbReference>
<keyword evidence="4" id="KW-0732">Signal</keyword>
<dbReference type="InterPro" id="IPR018389">
    <property type="entry name" value="DctP_fam"/>
</dbReference>
<keyword evidence="7" id="KW-1185">Reference proteome</keyword>
<name>A0A3G2R2U6_9FIRM</name>
<dbReference type="InterPro" id="IPR004682">
    <property type="entry name" value="TRAP_DctP"/>
</dbReference>
<evidence type="ECO:0000256" key="5">
    <source>
        <dbReference type="SAM" id="MobiDB-lite"/>
    </source>
</evidence>
<dbReference type="PANTHER" id="PTHR33376">
    <property type="match status" value="1"/>
</dbReference>
<dbReference type="PANTHER" id="PTHR33376:SF4">
    <property type="entry name" value="SIALIC ACID-BINDING PERIPLASMIC PROTEIN SIAP"/>
    <property type="match status" value="1"/>
</dbReference>
<comment type="similarity">
    <text evidence="2">Belongs to the bacterial solute-binding protein 7 family.</text>
</comment>
<evidence type="ECO:0000256" key="4">
    <source>
        <dbReference type="ARBA" id="ARBA00022729"/>
    </source>
</evidence>
<dbReference type="PIRSF" id="PIRSF006470">
    <property type="entry name" value="DctB"/>
    <property type="match status" value="1"/>
</dbReference>
<protein>
    <submittedName>
        <fullName evidence="6">DctP family TRAP transporter solute-binding subunit</fullName>
    </submittedName>
</protein>
<evidence type="ECO:0000256" key="2">
    <source>
        <dbReference type="ARBA" id="ARBA00009023"/>
    </source>
</evidence>
<dbReference type="GO" id="GO:0030288">
    <property type="term" value="C:outer membrane-bounded periplasmic space"/>
    <property type="evidence" value="ECO:0007669"/>
    <property type="project" value="InterPro"/>
</dbReference>
<feature type="region of interest" description="Disordered" evidence="5">
    <location>
        <begin position="26"/>
        <end position="47"/>
    </location>
</feature>
<dbReference type="GO" id="GO:0055085">
    <property type="term" value="P:transmembrane transport"/>
    <property type="evidence" value="ECO:0007669"/>
    <property type="project" value="InterPro"/>
</dbReference>
<comment type="subcellular location">
    <subcellularLocation>
        <location evidence="1">Cell envelope</location>
    </subcellularLocation>
</comment>
<dbReference type="EMBL" id="CP033169">
    <property type="protein sequence ID" value="AYO29669.1"/>
    <property type="molecule type" value="Genomic_DNA"/>
</dbReference>
<keyword evidence="3" id="KW-0813">Transport</keyword>
<organism evidence="6 7">
    <name type="scientific">Biomaibacter acetigenes</name>
    <dbReference type="NCBI Taxonomy" id="2316383"/>
    <lineage>
        <taxon>Bacteria</taxon>
        <taxon>Bacillati</taxon>
        <taxon>Bacillota</taxon>
        <taxon>Clostridia</taxon>
        <taxon>Thermosediminibacterales</taxon>
        <taxon>Tepidanaerobacteraceae</taxon>
        <taxon>Biomaibacter</taxon>
    </lineage>
</organism>
<evidence type="ECO:0000313" key="7">
    <source>
        <dbReference type="Proteomes" id="UP000280960"/>
    </source>
</evidence>
<proteinExistence type="inferred from homology"/>
<dbReference type="NCBIfam" id="TIGR00787">
    <property type="entry name" value="dctP"/>
    <property type="match status" value="1"/>
</dbReference>
<dbReference type="AlphaFoldDB" id="A0A3G2R2U6"/>
<dbReference type="NCBIfam" id="NF037995">
    <property type="entry name" value="TRAP_S1"/>
    <property type="match status" value="1"/>
</dbReference>
<evidence type="ECO:0000256" key="1">
    <source>
        <dbReference type="ARBA" id="ARBA00004196"/>
    </source>
</evidence>
<sequence length="356" mass="39975">MYKKYLVVLMVIFVLMMSMVGCGSSGNSSSSQSSQSSNAGQTQNQSQPAESNAKFVLKLGHVANTDQPYHEAAVKFADMVKERTNGAVEIQIYPNSQLGGQRDLLEGLQLGTVDIVLTSSAVLANFIPKCQVIDLPFIFRDKEHVYKVLDGPLADKIYEGAENQGMKVISTWENGFRHITNNIRPITKPDDMKGIKIRVMESQMYIEMFKALGANPTPMAMGEVFTALQQKTVDAQENPIGQIFASRFYEVQKYLTLDGHTYSPETVVFSLQTWNKLPKEYQDVIIKAAQEARDFNRQRTAEQNQKFLDQMKSKGLQVTELTPEHKAAFQEKMKPVWAKFENVIGKDLIDAVVNTK</sequence>
<dbReference type="Pfam" id="PF03480">
    <property type="entry name" value="DctP"/>
    <property type="match status" value="1"/>
</dbReference>
<evidence type="ECO:0000313" key="6">
    <source>
        <dbReference type="EMBL" id="AYO29669.1"/>
    </source>
</evidence>